<feature type="domain" description="Calcineurin-like phosphoesterase" evidence="1">
    <location>
        <begin position="51"/>
        <end position="237"/>
    </location>
</feature>
<evidence type="ECO:0000313" key="3">
    <source>
        <dbReference type="Proteomes" id="UP000235703"/>
    </source>
</evidence>
<sequence>MNRTLATTLAAAGAVSAAGLAGAVWAAGIEPALFRIRRSTVPVLPPGAEDLRILHISDLHLCAWQKRKMAFVSQLAELEPDLIVNTGDNLAAPMLERLLEVYDELLDVPGVFVLGSNDFFAPQMKNPLRYLGAPSEVKHSKKNATLPTMELVDAFAERGWAFLDNRGSEIELRGTRLAFAGIGDAHMNRDRIDDQWPRFDDPTADVRIGVTHAPYLRVLDAFAAAEADLAFAGHTHGGQVCVPFYGALVTNCDLPARYAKGTFVYQGMTVNVSAGLGFSPFAPVRFACPPEVSLITLTARS</sequence>
<comment type="caution">
    <text evidence="2">The sequence shown here is derived from an EMBL/GenBank/DDBJ whole genome shotgun (WGS) entry which is preliminary data.</text>
</comment>
<keyword evidence="3" id="KW-1185">Reference proteome</keyword>
<reference evidence="2 3" key="1">
    <citation type="submission" date="2017-09" db="EMBL/GenBank/DDBJ databases">
        <title>Bacterial strain isolated from the female urinary microbiota.</title>
        <authorList>
            <person name="Thomas-White K."/>
            <person name="Kumar N."/>
            <person name="Forster S."/>
            <person name="Putonti C."/>
            <person name="Lawley T."/>
            <person name="Wolfe A.J."/>
        </authorList>
    </citation>
    <scope>NUCLEOTIDE SEQUENCE [LARGE SCALE GENOMIC DNA]</scope>
    <source>
        <strain evidence="2 3">UMB0680</strain>
    </source>
</reference>
<accession>A0A2N6PIS6</accession>
<dbReference type="Proteomes" id="UP000235703">
    <property type="component" value="Unassembled WGS sequence"/>
</dbReference>
<dbReference type="RefSeq" id="WP_102161197.1">
    <property type="nucleotide sequence ID" value="NZ_PNFZ01000002.1"/>
</dbReference>
<evidence type="ECO:0000259" key="1">
    <source>
        <dbReference type="Pfam" id="PF00149"/>
    </source>
</evidence>
<name>A0A2N6PIS6_9MICO</name>
<organism evidence="2 3">
    <name type="scientific">Brevibacterium luteolum</name>
    <dbReference type="NCBI Taxonomy" id="199591"/>
    <lineage>
        <taxon>Bacteria</taxon>
        <taxon>Bacillati</taxon>
        <taxon>Actinomycetota</taxon>
        <taxon>Actinomycetes</taxon>
        <taxon>Micrococcales</taxon>
        <taxon>Brevibacteriaceae</taxon>
        <taxon>Brevibacterium</taxon>
    </lineage>
</organism>
<dbReference type="Gene3D" id="3.60.21.10">
    <property type="match status" value="1"/>
</dbReference>
<gene>
    <name evidence="2" type="ORF">CJ198_04455</name>
</gene>
<dbReference type="EMBL" id="PNFZ01000002">
    <property type="protein sequence ID" value="PMB98589.1"/>
    <property type="molecule type" value="Genomic_DNA"/>
</dbReference>
<proteinExistence type="predicted"/>
<dbReference type="GO" id="GO:0008758">
    <property type="term" value="F:UDP-2,3-diacylglucosamine hydrolase activity"/>
    <property type="evidence" value="ECO:0007669"/>
    <property type="project" value="TreeGrafter"/>
</dbReference>
<dbReference type="PANTHER" id="PTHR31302:SF20">
    <property type="entry name" value="CONSERVED PROTEIN"/>
    <property type="match status" value="1"/>
</dbReference>
<dbReference type="GO" id="GO:0009245">
    <property type="term" value="P:lipid A biosynthetic process"/>
    <property type="evidence" value="ECO:0007669"/>
    <property type="project" value="TreeGrafter"/>
</dbReference>
<dbReference type="OrthoDB" id="9780884at2"/>
<protein>
    <submittedName>
        <fullName evidence="2">Metallophosphoesterase</fullName>
    </submittedName>
</protein>
<dbReference type="InterPro" id="IPR029052">
    <property type="entry name" value="Metallo-depent_PP-like"/>
</dbReference>
<dbReference type="InterPro" id="IPR051158">
    <property type="entry name" value="Metallophosphoesterase_sf"/>
</dbReference>
<evidence type="ECO:0000313" key="2">
    <source>
        <dbReference type="EMBL" id="PMB98589.1"/>
    </source>
</evidence>
<dbReference type="InterPro" id="IPR004843">
    <property type="entry name" value="Calcineurin-like_PHP"/>
</dbReference>
<dbReference type="GO" id="GO:0016020">
    <property type="term" value="C:membrane"/>
    <property type="evidence" value="ECO:0007669"/>
    <property type="project" value="GOC"/>
</dbReference>
<dbReference type="Pfam" id="PF00149">
    <property type="entry name" value="Metallophos"/>
    <property type="match status" value="1"/>
</dbReference>
<dbReference type="PANTHER" id="PTHR31302">
    <property type="entry name" value="TRANSMEMBRANE PROTEIN WITH METALLOPHOSPHOESTERASE DOMAIN-RELATED"/>
    <property type="match status" value="1"/>
</dbReference>
<dbReference type="AlphaFoldDB" id="A0A2N6PIS6"/>
<dbReference type="SUPFAM" id="SSF56300">
    <property type="entry name" value="Metallo-dependent phosphatases"/>
    <property type="match status" value="1"/>
</dbReference>